<proteinExistence type="inferred from homology"/>
<evidence type="ECO:0000313" key="5">
    <source>
        <dbReference type="Proteomes" id="UP001519331"/>
    </source>
</evidence>
<dbReference type="PANTHER" id="PTHR42715">
    <property type="entry name" value="BETA-GLUCOSIDASE"/>
    <property type="match status" value="1"/>
</dbReference>
<reference evidence="4 5" key="1">
    <citation type="submission" date="2021-03" db="EMBL/GenBank/DDBJ databases">
        <title>Sequencing the genomes of 1000 actinobacteria strains.</title>
        <authorList>
            <person name="Klenk H.-P."/>
        </authorList>
    </citation>
    <scope>NUCLEOTIDE SEQUENCE [LARGE SCALE GENOMIC DNA]</scope>
    <source>
        <strain evidence="4 5">DSM 12544</strain>
    </source>
</reference>
<dbReference type="PANTHER" id="PTHR42715:SF10">
    <property type="entry name" value="BETA-GLUCOSIDASE"/>
    <property type="match status" value="1"/>
</dbReference>
<organism evidence="4 5">
    <name type="scientific">Nesterenkonia lacusekhoensis</name>
    <dbReference type="NCBI Taxonomy" id="150832"/>
    <lineage>
        <taxon>Bacteria</taxon>
        <taxon>Bacillati</taxon>
        <taxon>Actinomycetota</taxon>
        <taxon>Actinomycetes</taxon>
        <taxon>Micrococcales</taxon>
        <taxon>Micrococcaceae</taxon>
        <taxon>Nesterenkonia</taxon>
    </lineage>
</organism>
<keyword evidence="5" id="KW-1185">Reference proteome</keyword>
<protein>
    <recommendedName>
        <fullName evidence="3">Fibronectin type III-like domain-containing protein</fullName>
    </recommendedName>
</protein>
<feature type="domain" description="Fibronectin type III-like" evidence="3">
    <location>
        <begin position="46"/>
        <end position="116"/>
    </location>
</feature>
<dbReference type="InterPro" id="IPR050288">
    <property type="entry name" value="Cellulose_deg_GH3"/>
</dbReference>
<dbReference type="InterPro" id="IPR026891">
    <property type="entry name" value="Fn3-like"/>
</dbReference>
<dbReference type="RefSeq" id="WP_342591359.1">
    <property type="nucleotide sequence ID" value="NZ_JAGINX010000001.1"/>
</dbReference>
<evidence type="ECO:0000259" key="3">
    <source>
        <dbReference type="SMART" id="SM01217"/>
    </source>
</evidence>
<evidence type="ECO:0000256" key="2">
    <source>
        <dbReference type="ARBA" id="ARBA00022801"/>
    </source>
</evidence>
<evidence type="ECO:0000256" key="1">
    <source>
        <dbReference type="ARBA" id="ARBA00005336"/>
    </source>
</evidence>
<sequence>MEVAFPFGHGLSYTRFDYADLEVEADDAGLHLRAEITNSGQRSGREVVQVYVGRPESSVARPPRELKAFASVELAAGQSRTVELTVPREDLAHWDIRLEDWVVEGGRHAVAVGASSRDLRLETTVELPGDEVALPLSEESTLGDALAHPVTGPMIRSQLEQAAGADDSVFSAEGMLRMMESFPLGRISSFAGSGLDSQKVQELIALTRRD</sequence>
<dbReference type="EMBL" id="JAGINX010000001">
    <property type="protein sequence ID" value="MBP2317173.1"/>
    <property type="molecule type" value="Genomic_DNA"/>
</dbReference>
<comment type="caution">
    <text evidence="4">The sequence shown here is derived from an EMBL/GenBank/DDBJ whole genome shotgun (WGS) entry which is preliminary data.</text>
</comment>
<name>A0ABS4SYG9_9MICC</name>
<gene>
    <name evidence="4" type="ORF">JOF45_000192</name>
</gene>
<dbReference type="Proteomes" id="UP001519331">
    <property type="component" value="Unassembled WGS sequence"/>
</dbReference>
<dbReference type="Pfam" id="PF14310">
    <property type="entry name" value="Fn3-like"/>
    <property type="match status" value="1"/>
</dbReference>
<keyword evidence="2" id="KW-0378">Hydrolase</keyword>
<accession>A0ABS4SYG9</accession>
<dbReference type="InterPro" id="IPR013783">
    <property type="entry name" value="Ig-like_fold"/>
</dbReference>
<dbReference type="Gene3D" id="2.60.40.10">
    <property type="entry name" value="Immunoglobulins"/>
    <property type="match status" value="1"/>
</dbReference>
<evidence type="ECO:0000313" key="4">
    <source>
        <dbReference type="EMBL" id="MBP2317173.1"/>
    </source>
</evidence>
<dbReference type="SMART" id="SM01217">
    <property type="entry name" value="Fn3_like"/>
    <property type="match status" value="1"/>
</dbReference>
<comment type="similarity">
    <text evidence="1">Belongs to the glycosyl hydrolase 3 family.</text>
</comment>